<name>A0A5B8JA05_9ACTN</name>
<evidence type="ECO:0000256" key="4">
    <source>
        <dbReference type="ARBA" id="ARBA00011738"/>
    </source>
</evidence>
<evidence type="ECO:0000256" key="8">
    <source>
        <dbReference type="ARBA" id="ARBA00032117"/>
    </source>
</evidence>
<proteinExistence type="inferred from homology"/>
<evidence type="ECO:0000313" key="10">
    <source>
        <dbReference type="EMBL" id="QDY76741.1"/>
    </source>
</evidence>
<dbReference type="SUPFAM" id="SSF89623">
    <property type="entry name" value="Ribose/Galactose isomerase RpiB/AlsB"/>
    <property type="match status" value="1"/>
</dbReference>
<dbReference type="FunFam" id="3.40.1400.10:FF:000002">
    <property type="entry name" value="Ribose-5-phosphate isomerase B"/>
    <property type="match status" value="1"/>
</dbReference>
<comment type="pathway">
    <text evidence="2">Carbohydrate degradation; pentose phosphate pathway; D-ribose 5-phosphate from D-ribulose 5-phosphate (non-oxidative stage): step 1/1.</text>
</comment>
<evidence type="ECO:0000256" key="9">
    <source>
        <dbReference type="PIRSR" id="PIRSR005384-2"/>
    </source>
</evidence>
<sequence>MRVYLGSDHAGYELKNHLVEWLTAHGHEPVDCGPHIYDALDDYPPFCLRAAERTAADADSLGIVIGGSGNGEQIAANKVKGVRAALAWSEQTAALGREHNNANVIAVGGRMHSLEESTKFVEIFLNTPYSGEERHTRRIEMLSRYEATGELPPIPEGHPQQP</sequence>
<dbReference type="GO" id="GO:0009052">
    <property type="term" value="P:pentose-phosphate shunt, non-oxidative branch"/>
    <property type="evidence" value="ECO:0007669"/>
    <property type="project" value="TreeGrafter"/>
</dbReference>
<keyword evidence="7 10" id="KW-0413">Isomerase</keyword>
<dbReference type="PIRSF" id="PIRSF005384">
    <property type="entry name" value="RpiB_LacA_B"/>
    <property type="match status" value="1"/>
</dbReference>
<gene>
    <name evidence="10" type="ORF">FQU76_09570</name>
</gene>
<dbReference type="KEGG" id="sqz:FQU76_09570"/>
<comment type="similarity">
    <text evidence="3">Belongs to the LacAB/RpiB family.</text>
</comment>
<dbReference type="PANTHER" id="PTHR30345">
    <property type="entry name" value="RIBOSE-5-PHOSPHATE ISOMERASE B"/>
    <property type="match status" value="1"/>
</dbReference>
<dbReference type="OrthoDB" id="1778624at2"/>
<dbReference type="RefSeq" id="WP_146480032.1">
    <property type="nucleotide sequence ID" value="NZ_CP042266.1"/>
</dbReference>
<dbReference type="Gene3D" id="3.40.1400.10">
    <property type="entry name" value="Sugar-phosphate isomerase, RpiB/LacA/LacB"/>
    <property type="match status" value="1"/>
</dbReference>
<comment type="catalytic activity">
    <reaction evidence="1">
        <text>aldehydo-D-ribose 5-phosphate = D-ribulose 5-phosphate</text>
        <dbReference type="Rhea" id="RHEA:14657"/>
        <dbReference type="ChEBI" id="CHEBI:58121"/>
        <dbReference type="ChEBI" id="CHEBI:58273"/>
        <dbReference type="EC" id="5.3.1.6"/>
    </reaction>
</comment>
<evidence type="ECO:0000256" key="5">
    <source>
        <dbReference type="ARBA" id="ARBA00011959"/>
    </source>
</evidence>
<accession>A0A5B8JA05</accession>
<feature type="binding site" evidence="9">
    <location>
        <begin position="67"/>
        <end position="71"/>
    </location>
    <ligand>
        <name>D-ribulose 5-phosphate</name>
        <dbReference type="ChEBI" id="CHEBI:58121"/>
    </ligand>
</feature>
<dbReference type="NCBIfam" id="TIGR00689">
    <property type="entry name" value="rpiB_lacA_lacB"/>
    <property type="match status" value="1"/>
</dbReference>
<evidence type="ECO:0000313" key="11">
    <source>
        <dbReference type="Proteomes" id="UP000320580"/>
    </source>
</evidence>
<organism evidence="10 11">
    <name type="scientific">Streptomyces qinzhouensis</name>
    <dbReference type="NCBI Taxonomy" id="2599401"/>
    <lineage>
        <taxon>Bacteria</taxon>
        <taxon>Bacillati</taxon>
        <taxon>Actinomycetota</taxon>
        <taxon>Actinomycetes</taxon>
        <taxon>Kitasatosporales</taxon>
        <taxon>Streptomycetaceae</taxon>
        <taxon>Streptomyces</taxon>
    </lineage>
</organism>
<dbReference type="GO" id="GO:0019316">
    <property type="term" value="P:D-allose catabolic process"/>
    <property type="evidence" value="ECO:0007669"/>
    <property type="project" value="TreeGrafter"/>
</dbReference>
<dbReference type="PANTHER" id="PTHR30345:SF0">
    <property type="entry name" value="DNA DAMAGE-REPAIR_TOLERATION PROTEIN DRT102"/>
    <property type="match status" value="1"/>
</dbReference>
<dbReference type="EC" id="5.3.1.6" evidence="5"/>
<dbReference type="EMBL" id="CP042266">
    <property type="protein sequence ID" value="QDY76741.1"/>
    <property type="molecule type" value="Genomic_DNA"/>
</dbReference>
<dbReference type="InterPro" id="IPR003500">
    <property type="entry name" value="RpiB_LacA_LacB"/>
</dbReference>
<reference evidence="10 11" key="1">
    <citation type="submission" date="2019-07" db="EMBL/GenBank/DDBJ databases">
        <authorList>
            <person name="Zhu P."/>
        </authorList>
    </citation>
    <scope>NUCLEOTIDE SEQUENCE [LARGE SCALE GENOMIC DNA]</scope>
    <source>
        <strain evidence="10 11">SSL-25</strain>
    </source>
</reference>
<feature type="binding site" evidence="9">
    <location>
        <position position="110"/>
    </location>
    <ligand>
        <name>D-ribulose 5-phosphate</name>
        <dbReference type="ChEBI" id="CHEBI:58121"/>
    </ligand>
</feature>
<feature type="binding site" evidence="9">
    <location>
        <begin position="8"/>
        <end position="9"/>
    </location>
    <ligand>
        <name>D-ribulose 5-phosphate</name>
        <dbReference type="ChEBI" id="CHEBI:58121"/>
    </ligand>
</feature>
<dbReference type="NCBIfam" id="TIGR02133">
    <property type="entry name" value="RPI_actino"/>
    <property type="match status" value="1"/>
</dbReference>
<dbReference type="InterPro" id="IPR011860">
    <property type="entry name" value="Rib-5-P_Isoase_Actino"/>
</dbReference>
<dbReference type="NCBIfam" id="NF004051">
    <property type="entry name" value="PRK05571.1"/>
    <property type="match status" value="1"/>
</dbReference>
<feature type="binding site" evidence="9">
    <location>
        <position position="100"/>
    </location>
    <ligand>
        <name>D-ribulose 5-phosphate</name>
        <dbReference type="ChEBI" id="CHEBI:58121"/>
    </ligand>
</feature>
<protein>
    <recommendedName>
        <fullName evidence="6">Ribose-5-phosphate isomerase B</fullName>
        <ecNumber evidence="5">5.3.1.6</ecNumber>
    </recommendedName>
    <alternativeName>
        <fullName evidence="8">Phosphoriboisomerase B</fullName>
    </alternativeName>
</protein>
<dbReference type="GO" id="GO:0004751">
    <property type="term" value="F:ribose-5-phosphate isomerase activity"/>
    <property type="evidence" value="ECO:0007669"/>
    <property type="project" value="UniProtKB-EC"/>
</dbReference>
<dbReference type="AlphaFoldDB" id="A0A5B8JA05"/>
<evidence type="ECO:0000256" key="7">
    <source>
        <dbReference type="ARBA" id="ARBA00023235"/>
    </source>
</evidence>
<evidence type="ECO:0000256" key="1">
    <source>
        <dbReference type="ARBA" id="ARBA00001713"/>
    </source>
</evidence>
<evidence type="ECO:0000256" key="3">
    <source>
        <dbReference type="ARBA" id="ARBA00008754"/>
    </source>
</evidence>
<dbReference type="Proteomes" id="UP000320580">
    <property type="component" value="Chromosome"/>
</dbReference>
<feature type="binding site" evidence="9">
    <location>
        <position position="134"/>
    </location>
    <ligand>
        <name>D-ribulose 5-phosphate</name>
        <dbReference type="ChEBI" id="CHEBI:58121"/>
    </ligand>
</feature>
<dbReference type="InterPro" id="IPR036569">
    <property type="entry name" value="RpiB_LacA_LacB_sf"/>
</dbReference>
<keyword evidence="11" id="KW-1185">Reference proteome</keyword>
<feature type="binding site" evidence="9">
    <location>
        <position position="138"/>
    </location>
    <ligand>
        <name>D-ribulose 5-phosphate</name>
        <dbReference type="ChEBI" id="CHEBI:58121"/>
    </ligand>
</feature>
<evidence type="ECO:0000256" key="6">
    <source>
        <dbReference type="ARBA" id="ARBA00014007"/>
    </source>
</evidence>
<dbReference type="Pfam" id="PF02502">
    <property type="entry name" value="LacAB_rpiB"/>
    <property type="match status" value="1"/>
</dbReference>
<comment type="subunit">
    <text evidence="4">Homodimer.</text>
</comment>
<evidence type="ECO:0000256" key="2">
    <source>
        <dbReference type="ARBA" id="ARBA00004988"/>
    </source>
</evidence>